<dbReference type="KEGG" id="aace:A0U92_01505"/>
<reference evidence="1 2" key="1">
    <citation type="submission" date="2016-03" db="EMBL/GenBank/DDBJ databases">
        <title>Acetic acid bacteria sequencing.</title>
        <authorList>
            <person name="Brandt J."/>
            <person name="Jakob F."/>
            <person name="Vogel R.F."/>
        </authorList>
    </citation>
    <scope>NUCLEOTIDE SEQUENCE [LARGE SCALE GENOMIC DNA]</scope>
    <source>
        <strain evidence="1 2">TMW2.1153</strain>
    </source>
</reference>
<organism evidence="1 2">
    <name type="scientific">Acetobacter aceti</name>
    <dbReference type="NCBI Taxonomy" id="435"/>
    <lineage>
        <taxon>Bacteria</taxon>
        <taxon>Pseudomonadati</taxon>
        <taxon>Pseudomonadota</taxon>
        <taxon>Alphaproteobacteria</taxon>
        <taxon>Acetobacterales</taxon>
        <taxon>Acetobacteraceae</taxon>
        <taxon>Acetobacter</taxon>
        <taxon>Acetobacter subgen. Acetobacter</taxon>
    </lineage>
</organism>
<name>A0A1U9KD54_ACEAC</name>
<dbReference type="EMBL" id="CP014692">
    <property type="protein sequence ID" value="AQS83659.1"/>
    <property type="molecule type" value="Genomic_DNA"/>
</dbReference>
<dbReference type="OrthoDB" id="5241356at2"/>
<protein>
    <submittedName>
        <fullName evidence="1">Uncharacterized protein</fullName>
    </submittedName>
</protein>
<evidence type="ECO:0000313" key="1">
    <source>
        <dbReference type="EMBL" id="AQS83659.1"/>
    </source>
</evidence>
<evidence type="ECO:0000313" key="2">
    <source>
        <dbReference type="Proteomes" id="UP000188937"/>
    </source>
</evidence>
<sequence>MSDISTETPLITPAYTLTGPASLSVGSKALFSVTPTAGTTLAAPLTVTPACTLTGTFTPASVVLAVGSTSTVTFTFTPAEAGSGTLSTTNSASLTDPSALSVFSIAVSNSFTTYTLTGTTSLTAGVASTYTIMPGTGSSRSQDISITPLSTVAGTFSPTTLTFPAGSTSAITFTFTPTASGIGTLSTSSGGTLTDPGGLFITVSSTETPFTQYSLTGSRALTVGTATTYTITPGSGTANTKAITVVPLCTLTGTFFPQTITIPAGSTAPLTFTFTPSVAGTGNFTVTNTGALSNPPAFTVTAMAFSAAYTLTVDSSAFLFSPGNWTGDEGRGGSLWRSTWNPGAWFQVSWLASASPTATIHLGPENTGAYITYFLNSVVTRDIAAKTDLTLSGILPGQVNKLEVFLTRTPDTDRWNKGSNCLTVSGMTIDPASSAAHIVSVKPWGKLVGDDTTEGTSADAGNDNVLSSYAYFLLRGMEAAGYRISISACVGSGYLTPGDSTNDVPAFYSVTGSSNGLGGAYNDTKSRWNLIDSGISALDSDGLLSSYGEIGTPPSWIAFNLLSRDALAYANQSDAQAAMTQSLLAHRAAAPDAWLFAIMPFGLRYATTYSATWPQLFTNAITNYRLSNPDDDKLIVVDPGTDLAVLLESNRDWYTTTDGSQLLEAGQAIFASVVSSAMLGSMTTHNERTYTYY</sequence>
<dbReference type="AlphaFoldDB" id="A0A1U9KD54"/>
<dbReference type="RefSeq" id="WP_077811689.1">
    <property type="nucleotide sequence ID" value="NZ_CP014692.1"/>
</dbReference>
<keyword evidence="2" id="KW-1185">Reference proteome</keyword>
<gene>
    <name evidence="1" type="ORF">A0U92_01505</name>
</gene>
<dbReference type="Proteomes" id="UP000188937">
    <property type="component" value="Chromosome"/>
</dbReference>
<proteinExistence type="predicted"/>
<accession>A0A1U9KD54</accession>